<dbReference type="PANTHER" id="PTHR10264:SF19">
    <property type="entry name" value="AT06885P-RELATED"/>
    <property type="match status" value="1"/>
</dbReference>
<dbReference type="PRINTS" id="PR00721">
    <property type="entry name" value="STOMATIN"/>
</dbReference>
<evidence type="ECO:0000259" key="3">
    <source>
        <dbReference type="SMART" id="SM00244"/>
    </source>
</evidence>
<dbReference type="Pfam" id="PF01145">
    <property type="entry name" value="Band_7"/>
    <property type="match status" value="1"/>
</dbReference>
<dbReference type="InterPro" id="IPR043202">
    <property type="entry name" value="Band-7_stomatin-like"/>
</dbReference>
<dbReference type="PANTHER" id="PTHR10264">
    <property type="entry name" value="BAND 7 PROTEIN-RELATED"/>
    <property type="match status" value="1"/>
</dbReference>
<organism evidence="4 5">
    <name type="scientific">Nephila pilipes</name>
    <name type="common">Giant wood spider</name>
    <name type="synonym">Nephila maculata</name>
    <dbReference type="NCBI Taxonomy" id="299642"/>
    <lineage>
        <taxon>Eukaryota</taxon>
        <taxon>Metazoa</taxon>
        <taxon>Ecdysozoa</taxon>
        <taxon>Arthropoda</taxon>
        <taxon>Chelicerata</taxon>
        <taxon>Arachnida</taxon>
        <taxon>Araneae</taxon>
        <taxon>Araneomorphae</taxon>
        <taxon>Entelegynae</taxon>
        <taxon>Araneoidea</taxon>
        <taxon>Nephilidae</taxon>
        <taxon>Nephila</taxon>
    </lineage>
</organism>
<evidence type="ECO:0000256" key="2">
    <source>
        <dbReference type="SAM" id="Phobius"/>
    </source>
</evidence>
<reference evidence="4" key="1">
    <citation type="submission" date="2020-08" db="EMBL/GenBank/DDBJ databases">
        <title>Multicomponent nature underlies the extraordinary mechanical properties of spider dragline silk.</title>
        <authorList>
            <person name="Kono N."/>
            <person name="Nakamura H."/>
            <person name="Mori M."/>
            <person name="Yoshida Y."/>
            <person name="Ohtoshi R."/>
            <person name="Malay A.D."/>
            <person name="Moran D.A.P."/>
            <person name="Tomita M."/>
            <person name="Numata K."/>
            <person name="Arakawa K."/>
        </authorList>
    </citation>
    <scope>NUCLEOTIDE SEQUENCE</scope>
</reference>
<proteinExistence type="inferred from homology"/>
<dbReference type="Gene3D" id="6.10.250.2090">
    <property type="match status" value="1"/>
</dbReference>
<feature type="domain" description="Band 7" evidence="3">
    <location>
        <begin position="47"/>
        <end position="206"/>
    </location>
</feature>
<dbReference type="InterPro" id="IPR001107">
    <property type="entry name" value="Band_7"/>
</dbReference>
<dbReference type="OrthoDB" id="2105077at2759"/>
<dbReference type="Gene3D" id="3.30.479.30">
    <property type="entry name" value="Band 7 domain"/>
    <property type="match status" value="1"/>
</dbReference>
<evidence type="ECO:0000313" key="5">
    <source>
        <dbReference type="Proteomes" id="UP000887013"/>
    </source>
</evidence>
<dbReference type="AlphaFoldDB" id="A0A8X6UFG4"/>
<dbReference type="EMBL" id="BMAW01027963">
    <property type="protein sequence ID" value="GFU04855.1"/>
    <property type="molecule type" value="Genomic_DNA"/>
</dbReference>
<dbReference type="InterPro" id="IPR036013">
    <property type="entry name" value="Band_7/SPFH_dom_sf"/>
</dbReference>
<keyword evidence="5" id="KW-1185">Reference proteome</keyword>
<dbReference type="FunFam" id="3.30.479.30:FF:000004">
    <property type="entry name" value="Putative membrane protease family, stomatin"/>
    <property type="match status" value="1"/>
</dbReference>
<name>A0A8X6UFG4_NEPPI</name>
<dbReference type="InterPro" id="IPR001972">
    <property type="entry name" value="Stomatin_HflK_fam"/>
</dbReference>
<feature type="transmembrane region" description="Helical" evidence="2">
    <location>
        <begin position="28"/>
        <end position="52"/>
    </location>
</feature>
<comment type="similarity">
    <text evidence="1">Belongs to the band 7/mec-2 family.</text>
</comment>
<comment type="caution">
    <text evidence="4">The sequence shown here is derived from an EMBL/GenBank/DDBJ whole genome shotgun (WGS) entry which is preliminary data.</text>
</comment>
<accession>A0A8X6UFG4</accession>
<evidence type="ECO:0000256" key="1">
    <source>
        <dbReference type="ARBA" id="ARBA00008164"/>
    </source>
</evidence>
<evidence type="ECO:0000313" key="4">
    <source>
        <dbReference type="EMBL" id="GFU04855.1"/>
    </source>
</evidence>
<dbReference type="GO" id="GO:0009898">
    <property type="term" value="C:cytoplasmic side of plasma membrane"/>
    <property type="evidence" value="ECO:0007669"/>
    <property type="project" value="UniProtKB-ARBA"/>
</dbReference>
<dbReference type="SUPFAM" id="SSF117892">
    <property type="entry name" value="Band 7/SPFH domain"/>
    <property type="match status" value="1"/>
</dbReference>
<sequence length="280" mass="31682">MSNLRTQQMQSASESDFTKAALGKCGEILTVVSMIIAVVTFPFSIFFCLIIVPEYERVVIFRLGRLLEGQRKGPGLTFILPCIDRYYRVDTRTMAYNIPSQEVLIKESITLQVDAVIYYRIHNPTESIISVLDANYSTQLLAQTTLRNTLADRQWEEIIGQRLDIAQNMKDIINKTTEQWGVTVEKIELKDLRLPQQMQRTMTAEAEAIREAKAKVISADGEKKASEPLKEAAQTIAENPIGLQLRYLQTLSSITTDKTSTIILPLPVDLITKVMRKDLL</sequence>
<keyword evidence="2" id="KW-1133">Transmembrane helix</keyword>
<dbReference type="SMART" id="SM00244">
    <property type="entry name" value="PHB"/>
    <property type="match status" value="1"/>
</dbReference>
<dbReference type="Proteomes" id="UP000887013">
    <property type="component" value="Unassembled WGS sequence"/>
</dbReference>
<keyword evidence="2" id="KW-0812">Transmembrane</keyword>
<protein>
    <submittedName>
        <fullName evidence="4">Band 7 protein AGAP004871</fullName>
    </submittedName>
</protein>
<gene>
    <name evidence="4" type="primary">AGAP004871</name>
    <name evidence="4" type="ORF">NPIL_8491</name>
</gene>
<keyword evidence="2" id="KW-0472">Membrane</keyword>